<dbReference type="RefSeq" id="WP_102892422.1">
    <property type="nucleotide sequence ID" value="NZ_NBZD01000002.1"/>
</dbReference>
<proteinExistence type="predicted"/>
<evidence type="ECO:0000256" key="1">
    <source>
        <dbReference type="SAM" id="Phobius"/>
    </source>
</evidence>
<name>A0A2J8B1S0_9FIRM</name>
<dbReference type="NCBIfam" id="TIGR04518">
    <property type="entry name" value="ECF_S_folT_fam"/>
    <property type="match status" value="1"/>
</dbReference>
<dbReference type="EMBL" id="NBZD01000002">
    <property type="protein sequence ID" value="PNH18710.1"/>
    <property type="molecule type" value="Genomic_DNA"/>
</dbReference>
<keyword evidence="1" id="KW-0812">Transmembrane</keyword>
<evidence type="ECO:0008006" key="4">
    <source>
        <dbReference type="Google" id="ProtNLM"/>
    </source>
</evidence>
<feature type="transmembrane region" description="Helical" evidence="1">
    <location>
        <begin position="54"/>
        <end position="78"/>
    </location>
</feature>
<keyword evidence="1" id="KW-0472">Membrane</keyword>
<dbReference type="Gene3D" id="1.10.1760.20">
    <property type="match status" value="1"/>
</dbReference>
<feature type="transmembrane region" description="Helical" evidence="1">
    <location>
        <begin position="90"/>
        <end position="113"/>
    </location>
</feature>
<evidence type="ECO:0000313" key="3">
    <source>
        <dbReference type="Proteomes" id="UP000236394"/>
    </source>
</evidence>
<organism evidence="2 3">
    <name type="scientific">Mageeibacillus indolicus</name>
    <dbReference type="NCBI Taxonomy" id="884684"/>
    <lineage>
        <taxon>Bacteria</taxon>
        <taxon>Bacillati</taxon>
        <taxon>Bacillota</taxon>
        <taxon>Clostridia</taxon>
        <taxon>Eubacteriales</taxon>
        <taxon>Oscillospiraceae</taxon>
        <taxon>Mageeibacillus</taxon>
    </lineage>
</organism>
<feature type="transmembrane region" description="Helical" evidence="1">
    <location>
        <begin position="157"/>
        <end position="175"/>
    </location>
</feature>
<comment type="caution">
    <text evidence="2">The sequence shown here is derived from an EMBL/GenBank/DDBJ whole genome shotgun (WGS) entry which is preliminary data.</text>
</comment>
<dbReference type="GO" id="GO:0022857">
    <property type="term" value="F:transmembrane transporter activity"/>
    <property type="evidence" value="ECO:0007669"/>
    <property type="project" value="InterPro"/>
</dbReference>
<dbReference type="InterPro" id="IPR024529">
    <property type="entry name" value="ECF_trnsprt_substrate-spec"/>
</dbReference>
<feature type="transmembrane region" description="Helical" evidence="1">
    <location>
        <begin position="20"/>
        <end position="42"/>
    </location>
</feature>
<dbReference type="Proteomes" id="UP000236394">
    <property type="component" value="Unassembled WGS sequence"/>
</dbReference>
<protein>
    <recommendedName>
        <fullName evidence="4">Folate family ECF transporter S component</fullName>
    </recommendedName>
</protein>
<dbReference type="AlphaFoldDB" id="A0A2J8B1S0"/>
<accession>A0A2J8B1S0</accession>
<reference evidence="3" key="1">
    <citation type="submission" date="2017-04" db="EMBL/GenBank/DDBJ databases">
        <authorList>
            <person name="Bumgarner R.E."/>
            <person name="Fredricks D.N."/>
            <person name="Srinivasan S."/>
        </authorList>
    </citation>
    <scope>NUCLEOTIDE SEQUENCE [LARGE SCALE GENOMIC DNA]</scope>
    <source>
        <strain evidence="3">KA00405</strain>
    </source>
</reference>
<gene>
    <name evidence="2" type="ORF">B7R76_03900</name>
</gene>
<sequence length="193" mass="21268">MLKNFSYDRQWILPRGTRSINFYLAATASLVALSIVLTRYFSVLLFGNAMRLSIGTLPIVVAGFTLGPVFGGITGLLADILGQVIRSMGAPHYGILLNNVLYGVIPGLMVFVWHKLDRKIISITVIIQIVLLSAVLQTRWSIDFAHIPYTLMFIKRLPGIVFNGVALLVCSNLLLPAMQKIQAIVAGQLKRTE</sequence>
<dbReference type="Pfam" id="PF12822">
    <property type="entry name" value="ECF_trnsprt"/>
    <property type="match status" value="1"/>
</dbReference>
<evidence type="ECO:0000313" key="2">
    <source>
        <dbReference type="EMBL" id="PNH18710.1"/>
    </source>
</evidence>
<dbReference type="InterPro" id="IPR030949">
    <property type="entry name" value="ECF_S_folate_fam"/>
</dbReference>
<keyword evidence="1" id="KW-1133">Transmembrane helix</keyword>
<feature type="transmembrane region" description="Helical" evidence="1">
    <location>
        <begin position="120"/>
        <end position="137"/>
    </location>
</feature>